<evidence type="ECO:0000256" key="3">
    <source>
        <dbReference type="ARBA" id="ARBA00006171"/>
    </source>
</evidence>
<dbReference type="SUPFAM" id="SSF56784">
    <property type="entry name" value="HAD-like"/>
    <property type="match status" value="1"/>
</dbReference>
<protein>
    <recommendedName>
        <fullName evidence="4">phosphoglycolate phosphatase</fullName>
        <ecNumber evidence="4">3.1.3.18</ecNumber>
    </recommendedName>
</protein>
<dbReference type="Proteomes" id="UP001321492">
    <property type="component" value="Unassembled WGS sequence"/>
</dbReference>
<dbReference type="InterPro" id="IPR050155">
    <property type="entry name" value="HAD-like_hydrolase_sf"/>
</dbReference>
<dbReference type="SFLD" id="SFLDS00003">
    <property type="entry name" value="Haloacid_Dehalogenase"/>
    <property type="match status" value="1"/>
</dbReference>
<comment type="similarity">
    <text evidence="3">Belongs to the HAD-like hydrolase superfamily. CbbY/CbbZ/Gph/YieH family.</text>
</comment>
<dbReference type="InterPro" id="IPR036412">
    <property type="entry name" value="HAD-like_sf"/>
</dbReference>
<dbReference type="NCBIfam" id="TIGR01549">
    <property type="entry name" value="HAD-SF-IA-v1"/>
    <property type="match status" value="1"/>
</dbReference>
<dbReference type="Gene3D" id="1.10.150.240">
    <property type="entry name" value="Putative phosphatase, domain 2"/>
    <property type="match status" value="1"/>
</dbReference>
<evidence type="ECO:0000256" key="4">
    <source>
        <dbReference type="ARBA" id="ARBA00013078"/>
    </source>
</evidence>
<dbReference type="InterPro" id="IPR006439">
    <property type="entry name" value="HAD-SF_hydro_IA"/>
</dbReference>
<sequence>MPSATSRRDPPVSIAGILFDKDGTLLDYAASWTPINRRAAAIAARGDPALAARLLQLGGADPVSGRVAPDSLLASGNTAELAEVWVAGGAPHDRGGLTRMLDELFRASVADMVPVTDLAALFSRLRGHGLKLGIASSDNEASVRATAARFGIDGLIDYVAGYDSGFGTKPAPGMVEGFCRVAQLSPAEVAVVGDNTHDMLMGRAAAVGFIVGVLTGNGTRETLAPHADICLESIEALEAALYG</sequence>
<proteinExistence type="inferred from homology"/>
<comment type="pathway">
    <text evidence="2">Organic acid metabolism; glycolate biosynthesis; glycolate from 2-phosphoglycolate: step 1/1.</text>
</comment>
<gene>
    <name evidence="5" type="ORF">QNA08_07520</name>
</gene>
<dbReference type="RefSeq" id="WP_283740063.1">
    <property type="nucleotide sequence ID" value="NZ_JASJEV010000003.1"/>
</dbReference>
<comment type="caution">
    <text evidence="5">The sequence shown here is derived from an EMBL/GenBank/DDBJ whole genome shotgun (WGS) entry which is preliminary data.</text>
</comment>
<dbReference type="Gene3D" id="3.40.50.1000">
    <property type="entry name" value="HAD superfamily/HAD-like"/>
    <property type="match status" value="1"/>
</dbReference>
<keyword evidence="5" id="KW-0378">Hydrolase</keyword>
<comment type="catalytic activity">
    <reaction evidence="1">
        <text>2-phosphoglycolate + H2O = glycolate + phosphate</text>
        <dbReference type="Rhea" id="RHEA:14369"/>
        <dbReference type="ChEBI" id="CHEBI:15377"/>
        <dbReference type="ChEBI" id="CHEBI:29805"/>
        <dbReference type="ChEBI" id="CHEBI:43474"/>
        <dbReference type="ChEBI" id="CHEBI:58033"/>
        <dbReference type="EC" id="3.1.3.18"/>
    </reaction>
</comment>
<dbReference type="Pfam" id="PF00702">
    <property type="entry name" value="Hydrolase"/>
    <property type="match status" value="1"/>
</dbReference>
<keyword evidence="6" id="KW-1185">Reference proteome</keyword>
<dbReference type="PANTHER" id="PTHR43434:SF1">
    <property type="entry name" value="PHOSPHOGLYCOLATE PHOSPHATASE"/>
    <property type="match status" value="1"/>
</dbReference>
<dbReference type="SFLD" id="SFLDG01129">
    <property type="entry name" value="C1.5:_HAD__Beta-PGM__Phosphata"/>
    <property type="match status" value="1"/>
</dbReference>
<dbReference type="CDD" id="cd01427">
    <property type="entry name" value="HAD_like"/>
    <property type="match status" value="1"/>
</dbReference>
<evidence type="ECO:0000313" key="5">
    <source>
        <dbReference type="EMBL" id="MDJ1158082.1"/>
    </source>
</evidence>
<dbReference type="InterPro" id="IPR023214">
    <property type="entry name" value="HAD_sf"/>
</dbReference>
<evidence type="ECO:0000313" key="6">
    <source>
        <dbReference type="Proteomes" id="UP001321492"/>
    </source>
</evidence>
<reference evidence="5 6" key="1">
    <citation type="submission" date="2023-05" db="EMBL/GenBank/DDBJ databases">
        <title>Chelatococcus sp. nov., a moderately thermophilic bacterium isolated from hot spring microbial mat.</title>
        <authorList>
            <person name="Hu C.-J."/>
            <person name="Li W.-J."/>
        </authorList>
    </citation>
    <scope>NUCLEOTIDE SEQUENCE [LARGE SCALE GENOMIC DNA]</scope>
    <source>
        <strain evidence="5 6">SYSU G07232</strain>
    </source>
</reference>
<evidence type="ECO:0000256" key="2">
    <source>
        <dbReference type="ARBA" id="ARBA00004818"/>
    </source>
</evidence>
<evidence type="ECO:0000256" key="1">
    <source>
        <dbReference type="ARBA" id="ARBA00000830"/>
    </source>
</evidence>
<accession>A0ABT7AFE7</accession>
<dbReference type="PANTHER" id="PTHR43434">
    <property type="entry name" value="PHOSPHOGLYCOLATE PHOSPHATASE"/>
    <property type="match status" value="1"/>
</dbReference>
<dbReference type="GO" id="GO:0016787">
    <property type="term" value="F:hydrolase activity"/>
    <property type="evidence" value="ECO:0007669"/>
    <property type="project" value="UniProtKB-KW"/>
</dbReference>
<name>A0ABT7AFE7_9HYPH</name>
<dbReference type="EMBL" id="JASJEV010000003">
    <property type="protein sequence ID" value="MDJ1158082.1"/>
    <property type="molecule type" value="Genomic_DNA"/>
</dbReference>
<organism evidence="5 6">
    <name type="scientific">Chelatococcus albus</name>
    <dbReference type="NCBI Taxonomy" id="3047466"/>
    <lineage>
        <taxon>Bacteria</taxon>
        <taxon>Pseudomonadati</taxon>
        <taxon>Pseudomonadota</taxon>
        <taxon>Alphaproteobacteria</taxon>
        <taxon>Hyphomicrobiales</taxon>
        <taxon>Chelatococcaceae</taxon>
        <taxon>Chelatococcus</taxon>
    </lineage>
</organism>
<dbReference type="InterPro" id="IPR023198">
    <property type="entry name" value="PGP-like_dom2"/>
</dbReference>
<dbReference type="EC" id="3.1.3.18" evidence="4"/>